<evidence type="ECO:0000313" key="4">
    <source>
        <dbReference type="Proteomes" id="UP000076830"/>
    </source>
</evidence>
<proteinExistence type="predicted"/>
<evidence type="ECO:0000256" key="2">
    <source>
        <dbReference type="SAM" id="SignalP"/>
    </source>
</evidence>
<dbReference type="Proteomes" id="UP000076830">
    <property type="component" value="Chromosome"/>
</dbReference>
<protein>
    <submittedName>
        <fullName evidence="3">MxaA protein</fullName>
    </submittedName>
</protein>
<dbReference type="RefSeq" id="WP_083965379.1">
    <property type="nucleotide sequence ID" value="NZ_CP015249.1"/>
</dbReference>
<feature type="transmembrane region" description="Helical" evidence="1">
    <location>
        <begin position="169"/>
        <end position="188"/>
    </location>
</feature>
<evidence type="ECO:0000256" key="1">
    <source>
        <dbReference type="SAM" id="Phobius"/>
    </source>
</evidence>
<keyword evidence="2" id="KW-0732">Signal</keyword>
<reference evidence="3 4" key="1">
    <citation type="submission" date="2016-04" db="EMBL/GenBank/DDBJ databases">
        <title>Complete genome sequence of Dokdonella koreensis DS-123T.</title>
        <authorList>
            <person name="Kim J.F."/>
            <person name="Lee H."/>
            <person name="Kwak M.-J."/>
        </authorList>
    </citation>
    <scope>NUCLEOTIDE SEQUENCE [LARGE SCALE GENOMIC DNA]</scope>
    <source>
        <strain evidence="3 4">DS-123</strain>
    </source>
</reference>
<organism evidence="3 4">
    <name type="scientific">Dokdonella koreensis DS-123</name>
    <dbReference type="NCBI Taxonomy" id="1300342"/>
    <lineage>
        <taxon>Bacteria</taxon>
        <taxon>Pseudomonadati</taxon>
        <taxon>Pseudomonadota</taxon>
        <taxon>Gammaproteobacteria</taxon>
        <taxon>Lysobacterales</taxon>
        <taxon>Rhodanobacteraceae</taxon>
        <taxon>Dokdonella</taxon>
    </lineage>
</organism>
<keyword evidence="1" id="KW-0472">Membrane</keyword>
<name>A0A160DT30_9GAMM</name>
<feature type="chain" id="PRO_5007813784" evidence="2">
    <location>
        <begin position="22"/>
        <end position="302"/>
    </location>
</feature>
<accession>A0A160DT30</accession>
<keyword evidence="1" id="KW-0812">Transmembrane</keyword>
<sequence>MKPMRALLALSALLAAATSAAAPIREVRPLDTRTVGYLLGDRVPRAVTIRVDRDWHLQPTSLPAPGPQAYWLELRAVSVDERVDADARVYRITLDYQTFYAPIQALERTLPAFELGFARDGETAAARVPPFVFTMSPLREVKRVAGGEDGADIALRPDIVPGPRPLRPALVALLAGAGTAVALALLLARHYARWPFQARPARPFAQAARRLRRDRLGYRDALRVLHRAFDAAAGQRVLAEDAGLLIARRPQLAPLAPDIARFFAASRLAFYGAGEAEAGAVLPAAGIATLARRLAAAERRPA</sequence>
<dbReference type="OrthoDB" id="5608210at2"/>
<feature type="signal peptide" evidence="2">
    <location>
        <begin position="1"/>
        <end position="21"/>
    </location>
</feature>
<keyword evidence="1" id="KW-1133">Transmembrane helix</keyword>
<keyword evidence="4" id="KW-1185">Reference proteome</keyword>
<evidence type="ECO:0000313" key="3">
    <source>
        <dbReference type="EMBL" id="ANB17091.1"/>
    </source>
</evidence>
<dbReference type="KEGG" id="dko:I596_1061"/>
<dbReference type="AlphaFoldDB" id="A0A160DT30"/>
<dbReference type="EMBL" id="CP015249">
    <property type="protein sequence ID" value="ANB17091.1"/>
    <property type="molecule type" value="Genomic_DNA"/>
</dbReference>
<dbReference type="STRING" id="1300342.I596_1061"/>
<gene>
    <name evidence="3" type="ORF">I596_1061</name>
</gene>